<proteinExistence type="inferred from homology"/>
<protein>
    <submittedName>
        <fullName evidence="3">Pilus assembly protein CpaF</fullName>
    </submittedName>
</protein>
<dbReference type="AlphaFoldDB" id="A0A1H2ES10"/>
<dbReference type="GO" id="GO:0016887">
    <property type="term" value="F:ATP hydrolysis activity"/>
    <property type="evidence" value="ECO:0007669"/>
    <property type="project" value="InterPro"/>
</dbReference>
<dbReference type="EMBL" id="FNLL01000003">
    <property type="protein sequence ID" value="SDT97917.1"/>
    <property type="molecule type" value="Genomic_DNA"/>
</dbReference>
<name>A0A1H2ES10_9BACT</name>
<evidence type="ECO:0000313" key="3">
    <source>
        <dbReference type="EMBL" id="SDT97917.1"/>
    </source>
</evidence>
<feature type="domain" description="Bacterial type II secretion system protein E" evidence="2">
    <location>
        <begin position="84"/>
        <end position="362"/>
    </location>
</feature>
<gene>
    <name evidence="3" type="ORF">SAMN04487931_103319</name>
</gene>
<evidence type="ECO:0000259" key="2">
    <source>
        <dbReference type="Pfam" id="PF00437"/>
    </source>
</evidence>
<dbReference type="Pfam" id="PF00437">
    <property type="entry name" value="T2SSE"/>
    <property type="match status" value="1"/>
</dbReference>
<dbReference type="Proteomes" id="UP000199608">
    <property type="component" value="Unassembled WGS sequence"/>
</dbReference>
<dbReference type="InterPro" id="IPR050921">
    <property type="entry name" value="T4SS_GSP_E_ATPase"/>
</dbReference>
<accession>A0A1H2ES10</accession>
<dbReference type="SUPFAM" id="SSF52540">
    <property type="entry name" value="P-loop containing nucleoside triphosphate hydrolases"/>
    <property type="match status" value="1"/>
</dbReference>
<dbReference type="RefSeq" id="WP_092231830.1">
    <property type="nucleotide sequence ID" value="NZ_FNLL01000003.1"/>
</dbReference>
<keyword evidence="4" id="KW-1185">Reference proteome</keyword>
<dbReference type="Gene3D" id="3.40.50.300">
    <property type="entry name" value="P-loop containing nucleotide triphosphate hydrolases"/>
    <property type="match status" value="1"/>
</dbReference>
<dbReference type="Gene3D" id="3.30.450.380">
    <property type="match status" value="1"/>
</dbReference>
<organism evidence="3 4">
    <name type="scientific">Desulfobacula phenolica</name>
    <dbReference type="NCBI Taxonomy" id="90732"/>
    <lineage>
        <taxon>Bacteria</taxon>
        <taxon>Pseudomonadati</taxon>
        <taxon>Thermodesulfobacteriota</taxon>
        <taxon>Desulfobacteria</taxon>
        <taxon>Desulfobacterales</taxon>
        <taxon>Desulfobacteraceae</taxon>
        <taxon>Desulfobacula</taxon>
    </lineage>
</organism>
<dbReference type="InterPro" id="IPR001482">
    <property type="entry name" value="T2SS/T4SS_dom"/>
</dbReference>
<dbReference type="PANTHER" id="PTHR30486:SF15">
    <property type="entry name" value="TYPE II_IV SECRETION SYSTEM ATPASE"/>
    <property type="match status" value="1"/>
</dbReference>
<dbReference type="CDD" id="cd01130">
    <property type="entry name" value="VirB11-like_ATPase"/>
    <property type="match status" value="1"/>
</dbReference>
<comment type="similarity">
    <text evidence="1">Belongs to the GSP E family.</text>
</comment>
<dbReference type="InterPro" id="IPR027417">
    <property type="entry name" value="P-loop_NTPase"/>
</dbReference>
<sequence>MTIAPKSGLNKYIPDEYFEFKAMIHERLLDIIDLSIIDTMDKETLVKQIKHVTEKILREESDEMPLNFSEREKILTELIDEVLGLGPLEPFLKDPTISDIMVNSYKKIYVERFGKIESTNARFRNDEHLMKIIDKIVSSIGRRIDESNPMVDARLADGSRVNVIIPPLALDGPMVSIRRFSVVPLELDDLIKNQTLVPEFRSILEGLVQSRLNILISGGTGSGKTTLLNVLSRFIPETERIVTIEDAAELQLKQEHLVRMETRPANIEGKGEIIQRDLLKNSLRMRPDRIIVGEVRGSESFDMLQAMNTGHDGSLTTIHANSARDALMRLETMVAMANFDIPSEFIRRFISSAIHIVIQVSRLSDGKRKVVSLQEITGMEGNMITMQEIFSFKQTKVDEKGDVKGFFRFNGIRPKFLDKFRIAGINVKSNIFDPSFQIEV</sequence>
<evidence type="ECO:0000256" key="1">
    <source>
        <dbReference type="ARBA" id="ARBA00006611"/>
    </source>
</evidence>
<dbReference type="PANTHER" id="PTHR30486">
    <property type="entry name" value="TWITCHING MOTILITY PROTEIN PILT"/>
    <property type="match status" value="1"/>
</dbReference>
<evidence type="ECO:0000313" key="4">
    <source>
        <dbReference type="Proteomes" id="UP000199608"/>
    </source>
</evidence>
<reference evidence="4" key="1">
    <citation type="submission" date="2016-10" db="EMBL/GenBank/DDBJ databases">
        <authorList>
            <person name="Varghese N."/>
            <person name="Submissions S."/>
        </authorList>
    </citation>
    <scope>NUCLEOTIDE SEQUENCE [LARGE SCALE GENOMIC DNA]</scope>
    <source>
        <strain evidence="4">DSM 3384</strain>
    </source>
</reference>